<gene>
    <name evidence="13" type="ORF">SAMN04487860_10537</name>
</gene>
<feature type="domain" description="Peptidase S11 D-alanyl-D-alanine carboxypeptidase A N-terminal" evidence="12">
    <location>
        <begin position="103"/>
        <end position="332"/>
    </location>
</feature>
<dbReference type="InterPro" id="IPR001967">
    <property type="entry name" value="Peptidase_S11_N"/>
</dbReference>
<feature type="binding site" evidence="8">
    <location>
        <position position="302"/>
    </location>
    <ligand>
        <name>substrate</name>
    </ligand>
</feature>
<dbReference type="PRINTS" id="PR00725">
    <property type="entry name" value="DADACBPTASE1"/>
</dbReference>
<keyword evidence="11" id="KW-0812">Transmembrane</keyword>
<dbReference type="GO" id="GO:0009252">
    <property type="term" value="P:peptidoglycan biosynthetic process"/>
    <property type="evidence" value="ECO:0007669"/>
    <property type="project" value="UniProtKB-KW"/>
</dbReference>
<dbReference type="EMBL" id="FRCT01000005">
    <property type="protein sequence ID" value="SHM46061.1"/>
    <property type="molecule type" value="Genomic_DNA"/>
</dbReference>
<dbReference type="InterPro" id="IPR018044">
    <property type="entry name" value="Peptidase_S11"/>
</dbReference>
<name>A0A1M7IZC5_RUMFL</name>
<evidence type="ECO:0000256" key="11">
    <source>
        <dbReference type="SAM" id="Phobius"/>
    </source>
</evidence>
<protein>
    <submittedName>
        <fullName evidence="13">D-alanyl-D-alanine carboxypeptidase</fullName>
    </submittedName>
</protein>
<evidence type="ECO:0000256" key="8">
    <source>
        <dbReference type="PIRSR" id="PIRSR618044-2"/>
    </source>
</evidence>
<evidence type="ECO:0000256" key="7">
    <source>
        <dbReference type="PIRSR" id="PIRSR618044-1"/>
    </source>
</evidence>
<evidence type="ECO:0000256" key="4">
    <source>
        <dbReference type="ARBA" id="ARBA00022960"/>
    </source>
</evidence>
<dbReference type="AlphaFoldDB" id="A0A1M7IZC5"/>
<keyword evidence="6" id="KW-0961">Cell wall biogenesis/degradation</keyword>
<keyword evidence="5" id="KW-0573">Peptidoglycan synthesis</keyword>
<dbReference type="Gene3D" id="3.40.710.10">
    <property type="entry name" value="DD-peptidase/beta-lactamase superfamily"/>
    <property type="match status" value="1"/>
</dbReference>
<feature type="active site" description="Acyl-ester intermediate" evidence="7">
    <location>
        <position position="122"/>
    </location>
</feature>
<dbReference type="RefSeq" id="WP_072950043.1">
    <property type="nucleotide sequence ID" value="NZ_FRCT01000005.1"/>
</dbReference>
<dbReference type="Proteomes" id="UP000184394">
    <property type="component" value="Unassembled WGS sequence"/>
</dbReference>
<keyword evidence="2" id="KW-0732">Signal</keyword>
<keyword evidence="13" id="KW-0645">Protease</keyword>
<keyword evidence="11" id="KW-1133">Transmembrane helix</keyword>
<accession>A0A1M7IZC5</accession>
<feature type="active site" evidence="7">
    <location>
        <position position="125"/>
    </location>
</feature>
<dbReference type="PANTHER" id="PTHR21581">
    <property type="entry name" value="D-ALANYL-D-ALANINE CARBOXYPEPTIDASE"/>
    <property type="match status" value="1"/>
</dbReference>
<evidence type="ECO:0000256" key="3">
    <source>
        <dbReference type="ARBA" id="ARBA00022801"/>
    </source>
</evidence>
<evidence type="ECO:0000313" key="14">
    <source>
        <dbReference type="Proteomes" id="UP000184394"/>
    </source>
</evidence>
<feature type="region of interest" description="Disordered" evidence="10">
    <location>
        <begin position="65"/>
        <end position="84"/>
    </location>
</feature>
<evidence type="ECO:0000256" key="2">
    <source>
        <dbReference type="ARBA" id="ARBA00022729"/>
    </source>
</evidence>
<dbReference type="GO" id="GO:0008360">
    <property type="term" value="P:regulation of cell shape"/>
    <property type="evidence" value="ECO:0007669"/>
    <property type="project" value="UniProtKB-KW"/>
</dbReference>
<dbReference type="Pfam" id="PF00768">
    <property type="entry name" value="Peptidase_S11"/>
    <property type="match status" value="1"/>
</dbReference>
<reference evidence="13 14" key="1">
    <citation type="submission" date="2016-11" db="EMBL/GenBank/DDBJ databases">
        <authorList>
            <person name="Jaros S."/>
            <person name="Januszkiewicz K."/>
            <person name="Wedrychowicz H."/>
        </authorList>
    </citation>
    <scope>NUCLEOTIDE SEQUENCE [LARGE SCALE GENOMIC DNA]</scope>
    <source>
        <strain evidence="13 14">Y1</strain>
    </source>
</reference>
<dbReference type="InterPro" id="IPR012338">
    <property type="entry name" value="Beta-lactam/transpept-like"/>
</dbReference>
<feature type="compositionally biased region" description="Polar residues" evidence="10">
    <location>
        <begin position="65"/>
        <end position="78"/>
    </location>
</feature>
<dbReference type="GO" id="GO:0006508">
    <property type="term" value="P:proteolysis"/>
    <property type="evidence" value="ECO:0007669"/>
    <property type="project" value="InterPro"/>
</dbReference>
<feature type="active site" evidence="7">
    <location>
        <position position="179"/>
    </location>
</feature>
<proteinExistence type="inferred from homology"/>
<keyword evidence="3" id="KW-0378">Hydrolase</keyword>
<evidence type="ECO:0000256" key="6">
    <source>
        <dbReference type="ARBA" id="ARBA00023316"/>
    </source>
</evidence>
<evidence type="ECO:0000256" key="10">
    <source>
        <dbReference type="SAM" id="MobiDB-lite"/>
    </source>
</evidence>
<dbReference type="GO" id="GO:0071555">
    <property type="term" value="P:cell wall organization"/>
    <property type="evidence" value="ECO:0007669"/>
    <property type="project" value="UniProtKB-KW"/>
</dbReference>
<sequence>MTKITDWIKEHRKLLLRTLIAILFADILLIVIFSSKSDDKPEPKAAEKEYRAAAEITEVTSVAEVSQPAEQNVNTEPKNVSEKKSGIDTDYLPYCKASAVYSLKKGEFLYSNNINEETAPASLTKLLTASVALKYADADDVFTAGSELAYVNENSSLAGLAVGDSLTLRDLITGMFLASGNDAARTVAVNVARMNFPDADLNDVEAVNCFCGLMEQFAKSIGMENSNFVSPDGWDKYDQYTTVSDLIKLTEYVMSVPELRDIVAMPQKTVYSTAGKVFTWQNSNQLLDINGNYYCENAIGVKTGTTQNAGSCLISAFETDDDTYISVVVGCNTDNDRYDYTLNMIYQIL</sequence>
<dbReference type="GO" id="GO:0009002">
    <property type="term" value="F:serine-type D-Ala-D-Ala carboxypeptidase activity"/>
    <property type="evidence" value="ECO:0007669"/>
    <property type="project" value="InterPro"/>
</dbReference>
<keyword evidence="13" id="KW-0121">Carboxypeptidase</keyword>
<organism evidence="13 14">
    <name type="scientific">Ruminococcus flavefaciens</name>
    <dbReference type="NCBI Taxonomy" id="1265"/>
    <lineage>
        <taxon>Bacteria</taxon>
        <taxon>Bacillati</taxon>
        <taxon>Bacillota</taxon>
        <taxon>Clostridia</taxon>
        <taxon>Eubacteriales</taxon>
        <taxon>Oscillospiraceae</taxon>
        <taxon>Ruminococcus</taxon>
    </lineage>
</organism>
<comment type="similarity">
    <text evidence="1 9">Belongs to the peptidase S11 family.</text>
</comment>
<evidence type="ECO:0000256" key="5">
    <source>
        <dbReference type="ARBA" id="ARBA00022984"/>
    </source>
</evidence>
<keyword evidence="11" id="KW-0472">Membrane</keyword>
<evidence type="ECO:0000256" key="1">
    <source>
        <dbReference type="ARBA" id="ARBA00007164"/>
    </source>
</evidence>
<evidence type="ECO:0000313" key="13">
    <source>
        <dbReference type="EMBL" id="SHM46061.1"/>
    </source>
</evidence>
<dbReference type="PANTHER" id="PTHR21581:SF6">
    <property type="entry name" value="TRAFFICKING PROTEIN PARTICLE COMPLEX SUBUNIT 12"/>
    <property type="match status" value="1"/>
</dbReference>
<dbReference type="SUPFAM" id="SSF56601">
    <property type="entry name" value="beta-lactamase/transpeptidase-like"/>
    <property type="match status" value="1"/>
</dbReference>
<keyword evidence="4" id="KW-0133">Cell shape</keyword>
<evidence type="ECO:0000259" key="12">
    <source>
        <dbReference type="Pfam" id="PF00768"/>
    </source>
</evidence>
<feature type="transmembrane region" description="Helical" evidence="11">
    <location>
        <begin position="14"/>
        <end position="33"/>
    </location>
</feature>
<evidence type="ECO:0000256" key="9">
    <source>
        <dbReference type="RuleBase" id="RU004016"/>
    </source>
</evidence>